<proteinExistence type="predicted"/>
<name>A0A2M4CBM1_9DIPT</name>
<dbReference type="EMBL" id="GGFJ01013589">
    <property type="protein sequence ID" value="MBW62730.1"/>
    <property type="molecule type" value="Transcribed_RNA"/>
</dbReference>
<protein>
    <submittedName>
        <fullName evidence="1">Putative secreted protein</fullName>
    </submittedName>
</protein>
<organism evidence="1">
    <name type="scientific">Anopheles marajoara</name>
    <dbReference type="NCBI Taxonomy" id="58244"/>
    <lineage>
        <taxon>Eukaryota</taxon>
        <taxon>Metazoa</taxon>
        <taxon>Ecdysozoa</taxon>
        <taxon>Arthropoda</taxon>
        <taxon>Hexapoda</taxon>
        <taxon>Insecta</taxon>
        <taxon>Pterygota</taxon>
        <taxon>Neoptera</taxon>
        <taxon>Endopterygota</taxon>
        <taxon>Diptera</taxon>
        <taxon>Nematocera</taxon>
        <taxon>Culicoidea</taxon>
        <taxon>Culicidae</taxon>
        <taxon>Anophelinae</taxon>
        <taxon>Anopheles</taxon>
    </lineage>
</organism>
<sequence length="80" mass="8631">MRMLSAATVAASAIGITVQLHEPTSRQQIIRCRVQTVSTSILAAQYHYLAPVLTVVVFGHHKGRILEPCSTAIQGMRGTS</sequence>
<reference evidence="1" key="1">
    <citation type="submission" date="2018-01" db="EMBL/GenBank/DDBJ databases">
        <title>An insight into the sialome of Amazonian anophelines.</title>
        <authorList>
            <person name="Ribeiro J.M."/>
            <person name="Scarpassa V."/>
            <person name="Calvo E."/>
        </authorList>
    </citation>
    <scope>NUCLEOTIDE SEQUENCE</scope>
    <source>
        <tissue evidence="1">Salivary glands</tissue>
    </source>
</reference>
<accession>A0A2M4CBM1</accession>
<dbReference type="AlphaFoldDB" id="A0A2M4CBM1"/>
<evidence type="ECO:0000313" key="1">
    <source>
        <dbReference type="EMBL" id="MBW62730.1"/>
    </source>
</evidence>